<evidence type="ECO:0000313" key="4">
    <source>
        <dbReference type="Proteomes" id="UP000682843"/>
    </source>
</evidence>
<feature type="domain" description="Bacteriophage T5 Orf172 DNA-binding" evidence="2">
    <location>
        <begin position="358"/>
        <end position="441"/>
    </location>
</feature>
<feature type="coiled-coil region" evidence="1">
    <location>
        <begin position="264"/>
        <end position="338"/>
    </location>
</feature>
<keyword evidence="4" id="KW-1185">Reference proteome</keyword>
<accession>A0ABX8AAV5</accession>
<dbReference type="RefSeq" id="WP_211909294.1">
    <property type="nucleotide sequence ID" value="NZ_CP036498.1"/>
</dbReference>
<dbReference type="InterPro" id="IPR025280">
    <property type="entry name" value="SNIPE"/>
</dbReference>
<dbReference type="Proteomes" id="UP000682843">
    <property type="component" value="Chromosome"/>
</dbReference>
<keyword evidence="1" id="KW-0175">Coiled coil</keyword>
<reference evidence="3 4" key="1">
    <citation type="submission" date="2019-02" db="EMBL/GenBank/DDBJ databases">
        <title>Emended description of the genus Rhodopseudomonas and description of Rhodopseudomonas albus sp. nov., a non-phototrophic, heavy-metal-tolerant bacterium isolated from garden soil.</title>
        <authorList>
            <person name="Bao Z."/>
            <person name="Cao W.W."/>
            <person name="Sato Y."/>
            <person name="Nishizawa T."/>
            <person name="Zhao J."/>
            <person name="Guo Y."/>
            <person name="Ohta H."/>
        </authorList>
    </citation>
    <scope>NUCLEOTIDE SEQUENCE [LARGE SCALE GENOMIC DNA]</scope>
    <source>
        <strain evidence="3 4">SK50-23</strain>
    </source>
</reference>
<organism evidence="3 4">
    <name type="scientific">Tardiphaga alba</name>
    <dbReference type="NCBI Taxonomy" id="340268"/>
    <lineage>
        <taxon>Bacteria</taxon>
        <taxon>Pseudomonadati</taxon>
        <taxon>Pseudomonadota</taxon>
        <taxon>Alphaproteobacteria</taxon>
        <taxon>Hyphomicrobiales</taxon>
        <taxon>Nitrobacteraceae</taxon>
        <taxon>Tardiphaga</taxon>
    </lineage>
</organism>
<dbReference type="InterPro" id="IPR018306">
    <property type="entry name" value="Phage_T5_Orf172_DNA-bd"/>
</dbReference>
<proteinExistence type="predicted"/>
<feature type="coiled-coil region" evidence="1">
    <location>
        <begin position="50"/>
        <end position="117"/>
    </location>
</feature>
<gene>
    <name evidence="3" type="ORF">RPMA_19105</name>
</gene>
<evidence type="ECO:0000259" key="2">
    <source>
        <dbReference type="SMART" id="SM00974"/>
    </source>
</evidence>
<evidence type="ECO:0000313" key="3">
    <source>
        <dbReference type="EMBL" id="QUS40704.1"/>
    </source>
</evidence>
<dbReference type="Pfam" id="PF13455">
    <property type="entry name" value="MUG113"/>
    <property type="match status" value="1"/>
</dbReference>
<dbReference type="EMBL" id="CP036498">
    <property type="protein sequence ID" value="QUS40704.1"/>
    <property type="molecule type" value="Genomic_DNA"/>
</dbReference>
<dbReference type="Pfam" id="PF13250">
    <property type="entry name" value="SNIPE"/>
    <property type="match status" value="1"/>
</dbReference>
<evidence type="ECO:0000256" key="1">
    <source>
        <dbReference type="SAM" id="Coils"/>
    </source>
</evidence>
<name>A0ABX8AAV5_9BRAD</name>
<dbReference type="SMART" id="SM00974">
    <property type="entry name" value="T5orf172"/>
    <property type="match status" value="1"/>
</dbReference>
<protein>
    <submittedName>
        <fullName evidence="3">DUF4041 domain-containing protein</fullName>
    </submittedName>
</protein>
<sequence length="485" mass="55136">MADYAAGEPSGDVPWWGARKYARALLGEVSKLAHEVEAEKVKTRRLGEIAQNLLNDAKEIQKENEQLKAQMDRLGFLSAMELQESRLVLQAETEALTKQISAQRSLIESEREQLKQQVLTARTKIVETNEIALLQEAGIYEYRHPLQDVVAYQSALKRLDDSIKAAVKRDGHAIQATTDWTVNGSKSEGQRMVRETSKLMLRAFNAEAEAIIRGLKPYKRDSAVDRLQKVEETIRRLGTSMNIQISRAYLQLRIDEIDLTSDYLQKQAEQKEADRQERERLREERKVLQEIERERAKLEKERQHFANALQVLEDKGDVEAAERVREQLNDVAKSIEDVDFRATHTRAGFVYVISNVGSFGESVVKVGMTRRLEPRDRIKELGDASVPFDFDVHALFFSKDAVGIESAMHDRLAAFRVNAINTRREFFSVSISDAKVHLSELAGELLEFNEFAEADEYRQTLRLSGSVSEQLSISVIEPQFVTATG</sequence>